<proteinExistence type="inferred from homology"/>
<dbReference type="KEGG" id="mvu:Metvu_0077"/>
<evidence type="ECO:0000256" key="4">
    <source>
        <dbReference type="ARBA" id="ARBA00022679"/>
    </source>
</evidence>
<dbReference type="InterPro" id="IPR017437">
    <property type="entry name" value="ATP-NAD_kinase_PpnK-typ_C"/>
</dbReference>
<sequence length="579" mass="64380">MEGLKIATKVVNEIDRKIKPLIGWEKADEIIKIGADGTPTKRIDLIAENIAINILEKFSGGILISEEIGIRTFGRNLDYIVILDPIDGTYNALKSIPIYSTSIALAEIKGKDKKVIREHLENIEWIKNFIASNYTINDLNIGVVKNLATGDLYYGVKGEGSFLEKDGEKIKIKVENKNDLKEASVGLFVYGLSNDLLEFLKERKVRRVRLFGSMALEMCYVVSGSLDAYININENSRLCDIAGAYVICKEGNAVITNKNGKPLNMKLNLMEKTSLIVSNKHLNRKLIALFGNRWAIKPTKFGIIVREDKKEAVNLSIEVCKYLDKRGIPYYVEPFLRAKVGGNPLNISEISHIIAIGGDGTILKASKLVDGETIPIIAVNMGKVGFLAEFYEDEIFKVIDQVISGNYEIEKRSKLSCKIIKNSQYNPNKTHETIKTPSALNEMVVITKNPAKILEFDVYINDTLVENVRADGIIISTPTGSTAYSLSAGGPIVEPSVDCFIISPICPFKLSSRPLVVSASNKIKLRLKLEKPALLVIDGSVEYEIGKDDCLIFEKSDDYAYFVKGKSFYDKLDRCLGLK</sequence>
<comment type="similarity">
    <text evidence="17">Belongs to the NAD kinase family.</text>
</comment>
<dbReference type="Gene3D" id="3.40.190.80">
    <property type="match status" value="1"/>
</dbReference>
<dbReference type="eggNOG" id="arCOG01348">
    <property type="taxonomic scope" value="Archaea"/>
</dbReference>
<keyword evidence="4 17" id="KW-0808">Transferase</keyword>
<dbReference type="RefSeq" id="WP_012819492.1">
    <property type="nucleotide sequence ID" value="NC_013407.1"/>
</dbReference>
<comment type="subunit">
    <text evidence="2">Homotetramer.</text>
</comment>
<feature type="binding site" evidence="17">
    <location>
        <position position="364"/>
    </location>
    <ligand>
        <name>NAD(+)</name>
        <dbReference type="ChEBI" id="CHEBI:57540"/>
    </ligand>
</feature>
<keyword evidence="12 17" id="KW-0520">NAD</keyword>
<keyword evidence="7 17" id="KW-0418">Kinase</keyword>
<dbReference type="PANTHER" id="PTHR20275:SF43">
    <property type="entry name" value="BIFUNCTIONAL NADP PHOSPHATASE_NAD KINASE"/>
    <property type="match status" value="1"/>
</dbReference>
<evidence type="ECO:0000256" key="12">
    <source>
        <dbReference type="ARBA" id="ARBA00023027"/>
    </source>
</evidence>
<dbReference type="EC" id="2.7.1.23" evidence="17"/>
<evidence type="ECO:0000256" key="17">
    <source>
        <dbReference type="HAMAP-Rule" id="MF_00361"/>
    </source>
</evidence>
<dbReference type="GeneID" id="8512403"/>
<feature type="binding site" evidence="18">
    <location>
        <position position="66"/>
    </location>
    <ligand>
        <name>Mg(2+)</name>
        <dbReference type="ChEBI" id="CHEBI:18420"/>
        <label>1</label>
        <note>catalytic</note>
    </ligand>
</feature>
<dbReference type="GO" id="GO:0005524">
    <property type="term" value="F:ATP binding"/>
    <property type="evidence" value="ECO:0007669"/>
    <property type="project" value="UniProtKB-KW"/>
</dbReference>
<dbReference type="OrthoDB" id="77798at2157"/>
<feature type="binding site" evidence="18">
    <location>
        <position position="87"/>
    </location>
    <ligand>
        <name>Mg(2+)</name>
        <dbReference type="ChEBI" id="CHEBI:18420"/>
        <label>1</label>
        <note>catalytic</note>
    </ligand>
</feature>
<organism evidence="19 20">
    <name type="scientific">Methanocaldococcus vulcanius (strain ATCC 700851 / DSM 12094 / M7)</name>
    <name type="common">Methanococcus vulcanius</name>
    <dbReference type="NCBI Taxonomy" id="579137"/>
    <lineage>
        <taxon>Archaea</taxon>
        <taxon>Methanobacteriati</taxon>
        <taxon>Methanobacteriota</taxon>
        <taxon>Methanomada group</taxon>
        <taxon>Methanococci</taxon>
        <taxon>Methanococcales</taxon>
        <taxon>Methanocaldococcaceae</taxon>
        <taxon>Methanocaldococcus</taxon>
    </lineage>
</organism>
<dbReference type="GO" id="GO:0003951">
    <property type="term" value="F:NAD+ kinase activity"/>
    <property type="evidence" value="ECO:0007669"/>
    <property type="project" value="UniProtKB-UniRule"/>
</dbReference>
<dbReference type="FunFam" id="3.30.540.10:FF:000027">
    <property type="entry name" value="Fructose-1,6-bisphosphatase/inositol-1-monophosphatase"/>
    <property type="match status" value="1"/>
</dbReference>
<keyword evidence="5 18" id="KW-0479">Metal-binding</keyword>
<dbReference type="GO" id="GO:0006741">
    <property type="term" value="P:NADP+ biosynthetic process"/>
    <property type="evidence" value="ECO:0007669"/>
    <property type="project" value="UniProtKB-UniRule"/>
</dbReference>
<comment type="similarity">
    <text evidence="15">In the N-terminal section; belongs to the inositol monophosphatase superfamily.</text>
</comment>
<dbReference type="GO" id="GO:0005737">
    <property type="term" value="C:cytoplasm"/>
    <property type="evidence" value="ECO:0007669"/>
    <property type="project" value="UniProtKB-SubCell"/>
</dbReference>
<evidence type="ECO:0000256" key="2">
    <source>
        <dbReference type="ARBA" id="ARBA00011881"/>
    </source>
</evidence>
<evidence type="ECO:0000256" key="15">
    <source>
        <dbReference type="ARBA" id="ARBA00060790"/>
    </source>
</evidence>
<feature type="binding site" evidence="18">
    <location>
        <position position="86"/>
    </location>
    <ligand>
        <name>Mg(2+)</name>
        <dbReference type="ChEBI" id="CHEBI:18420"/>
        <label>1</label>
        <note>catalytic</note>
    </ligand>
</feature>
<comment type="catalytic activity">
    <reaction evidence="14">
        <text>NADP(+) + H2O = phosphate + NAD(+)</text>
        <dbReference type="Rhea" id="RHEA:28050"/>
        <dbReference type="ChEBI" id="CHEBI:15377"/>
        <dbReference type="ChEBI" id="CHEBI:43474"/>
        <dbReference type="ChEBI" id="CHEBI:57540"/>
        <dbReference type="ChEBI" id="CHEBI:58349"/>
    </reaction>
    <physiologicalReaction direction="left-to-right" evidence="14">
        <dbReference type="Rhea" id="RHEA:28051"/>
    </physiologicalReaction>
</comment>
<evidence type="ECO:0000256" key="9">
    <source>
        <dbReference type="ARBA" id="ARBA00022840"/>
    </source>
</evidence>
<keyword evidence="20" id="KW-1185">Reference proteome</keyword>
<dbReference type="HOGENOM" id="CLU_445249_0_0_2"/>
<dbReference type="NCBIfam" id="NF010678">
    <property type="entry name" value="PRK14076.1"/>
    <property type="match status" value="1"/>
</dbReference>
<evidence type="ECO:0000256" key="11">
    <source>
        <dbReference type="ARBA" id="ARBA00022857"/>
    </source>
</evidence>
<comment type="caution">
    <text evidence="17">Lacks conserved residue(s) required for the propagation of feature annotation.</text>
</comment>
<comment type="similarity">
    <text evidence="16">In the C-terminal section; belongs to the NAD kinase family.</text>
</comment>
<comment type="subcellular location">
    <subcellularLocation>
        <location evidence="17">Cytoplasm</location>
    </subcellularLocation>
</comment>
<feature type="binding site" evidence="17">
    <location>
        <position position="469"/>
    </location>
    <ligand>
        <name>NAD(+)</name>
        <dbReference type="ChEBI" id="CHEBI:57540"/>
    </ligand>
</feature>
<evidence type="ECO:0000256" key="7">
    <source>
        <dbReference type="ARBA" id="ARBA00022777"/>
    </source>
</evidence>
<protein>
    <recommendedName>
        <fullName evidence="17">NAD kinase</fullName>
        <ecNumber evidence="17">2.7.1.23</ecNumber>
    </recommendedName>
    <alternativeName>
        <fullName evidence="17">ATP-dependent NAD kinase</fullName>
    </alternativeName>
</protein>
<keyword evidence="9 17" id="KW-0067">ATP-binding</keyword>
<dbReference type="InterPro" id="IPR017438">
    <property type="entry name" value="ATP-NAD_kinase_N"/>
</dbReference>
<dbReference type="InterPro" id="IPR002504">
    <property type="entry name" value="NADK"/>
</dbReference>
<keyword evidence="3 17" id="KW-0963">Cytoplasm</keyword>
<dbReference type="FunFam" id="3.40.190.80:FF:000020">
    <property type="entry name" value="Fructose-1,6-bisphosphatase/inositol-1-monophosphatase"/>
    <property type="match status" value="1"/>
</dbReference>
<dbReference type="GO" id="GO:0019178">
    <property type="term" value="F:NADP phosphatase activity"/>
    <property type="evidence" value="ECO:0007669"/>
    <property type="project" value="RHEA"/>
</dbReference>
<dbReference type="Proteomes" id="UP000002063">
    <property type="component" value="Chromosome"/>
</dbReference>
<reference evidence="19" key="1">
    <citation type="submission" date="2009-10" db="EMBL/GenBank/DDBJ databases">
        <title>Complete sequence of chromosome of Methanocaldococcus vulcanius M7.</title>
        <authorList>
            <consortium name="US DOE Joint Genome Institute"/>
            <person name="Lucas S."/>
            <person name="Copeland A."/>
            <person name="Lapidus A."/>
            <person name="Glavina del Rio T."/>
            <person name="Dalin E."/>
            <person name="Tice H."/>
            <person name="Bruce D."/>
            <person name="Goodwin L."/>
            <person name="Pitluck S."/>
            <person name="Lcollab F.I."/>
            <person name="Brettin T."/>
            <person name="Detter J.C."/>
            <person name="Han C."/>
            <person name="Tapia R."/>
            <person name="Kuske C.R."/>
            <person name="Schmutz J."/>
            <person name="Larimer F."/>
            <person name="Land M."/>
            <person name="Hauser L."/>
            <person name="Kyrpides N."/>
            <person name="Ovchinikova G."/>
            <person name="Sieprawska-Lupa M."/>
            <person name="Whitman W.B."/>
            <person name="Woyke T."/>
        </authorList>
    </citation>
    <scope>NUCLEOTIDE SEQUENCE [LARGE SCALE GENOMIC DNA]</scope>
    <source>
        <strain evidence="19">M7</strain>
    </source>
</reference>
<accession>C9REE4</accession>
<feature type="active site" description="Proton acceptor" evidence="17">
    <location>
        <position position="359"/>
    </location>
</feature>
<evidence type="ECO:0000256" key="1">
    <source>
        <dbReference type="ARBA" id="ARBA00001946"/>
    </source>
</evidence>
<dbReference type="PANTHER" id="PTHR20275">
    <property type="entry name" value="NAD KINASE"/>
    <property type="match status" value="1"/>
</dbReference>
<keyword evidence="13" id="KW-0511">Multifunctional enzyme</keyword>
<dbReference type="PIRSF" id="PIRSF036641">
    <property type="entry name" value="Bifunctional_PpnK_predicted"/>
    <property type="match status" value="1"/>
</dbReference>
<dbReference type="CDD" id="cd01515">
    <property type="entry name" value="Arch_FBPase_1"/>
    <property type="match status" value="1"/>
</dbReference>
<feature type="binding site" evidence="17">
    <location>
        <begin position="482"/>
        <end position="487"/>
    </location>
    <ligand>
        <name>NAD(+)</name>
        <dbReference type="ChEBI" id="CHEBI:57540"/>
    </ligand>
</feature>
<keyword evidence="11 17" id="KW-0521">NADP</keyword>
<dbReference type="SUPFAM" id="SSF56655">
    <property type="entry name" value="Carbohydrate phosphatase"/>
    <property type="match status" value="1"/>
</dbReference>
<evidence type="ECO:0000256" key="18">
    <source>
        <dbReference type="PIRSR" id="PIRSR600760-2"/>
    </source>
</evidence>
<feature type="binding site" evidence="17">
    <location>
        <position position="471"/>
    </location>
    <ligand>
        <name>NAD(+)</name>
        <dbReference type="ChEBI" id="CHEBI:57540"/>
    </ligand>
</feature>
<feature type="binding site" evidence="18">
    <location>
        <position position="84"/>
    </location>
    <ligand>
        <name>Mg(2+)</name>
        <dbReference type="ChEBI" id="CHEBI:18420"/>
        <label>1</label>
        <note>catalytic</note>
    </ligand>
</feature>
<dbReference type="InterPro" id="IPR016064">
    <property type="entry name" value="NAD/diacylglycerol_kinase_sf"/>
</dbReference>
<feature type="binding site" evidence="17">
    <location>
        <begin position="441"/>
        <end position="442"/>
    </location>
    <ligand>
        <name>NAD(+)</name>
        <dbReference type="ChEBI" id="CHEBI:57540"/>
    </ligand>
</feature>
<dbReference type="Pfam" id="PF20143">
    <property type="entry name" value="NAD_kinase_C"/>
    <property type="match status" value="1"/>
</dbReference>
<evidence type="ECO:0000256" key="10">
    <source>
        <dbReference type="ARBA" id="ARBA00022842"/>
    </source>
</evidence>
<dbReference type="STRING" id="579137.Metvu_0077"/>
<evidence type="ECO:0000256" key="5">
    <source>
        <dbReference type="ARBA" id="ARBA00022723"/>
    </source>
</evidence>
<dbReference type="FunFam" id="2.60.200.30:FF:000009">
    <property type="entry name" value="Poly(P)/ATP NAD kinase"/>
    <property type="match status" value="1"/>
</dbReference>
<evidence type="ECO:0000256" key="14">
    <source>
        <dbReference type="ARBA" id="ARBA00051470"/>
    </source>
</evidence>
<dbReference type="GO" id="GO:0046872">
    <property type="term" value="F:metal ion binding"/>
    <property type="evidence" value="ECO:0007669"/>
    <property type="project" value="UniProtKB-UniRule"/>
</dbReference>
<feature type="binding site" evidence="18">
    <location>
        <position position="240"/>
    </location>
    <ligand>
        <name>Mg(2+)</name>
        <dbReference type="ChEBI" id="CHEBI:18420"/>
        <label>1</label>
        <note>catalytic</note>
    </ligand>
</feature>
<dbReference type="AlphaFoldDB" id="C9REE4"/>
<dbReference type="InterPro" id="IPR021175">
    <property type="entry name" value="Bifunctional_PpnK_predicted"/>
</dbReference>
<dbReference type="Pfam" id="PF00459">
    <property type="entry name" value="Inositol_P"/>
    <property type="match status" value="2"/>
</dbReference>
<keyword evidence="10 18" id="KW-0460">Magnesium</keyword>
<evidence type="ECO:0000256" key="6">
    <source>
        <dbReference type="ARBA" id="ARBA00022741"/>
    </source>
</evidence>
<dbReference type="Gene3D" id="3.40.50.10330">
    <property type="entry name" value="Probable inorganic polyphosphate/atp-NAD kinase, domain 1"/>
    <property type="match status" value="1"/>
</dbReference>
<evidence type="ECO:0000256" key="3">
    <source>
        <dbReference type="ARBA" id="ARBA00022490"/>
    </source>
</evidence>
<comment type="cofactor">
    <cofactor evidence="17">
        <name>a divalent metal cation</name>
        <dbReference type="ChEBI" id="CHEBI:60240"/>
    </cofactor>
</comment>
<evidence type="ECO:0000313" key="19">
    <source>
        <dbReference type="EMBL" id="ACX71946.1"/>
    </source>
</evidence>
<dbReference type="Gene3D" id="3.30.540.10">
    <property type="entry name" value="Fructose-1,6-Bisphosphatase, subunit A, domain 1"/>
    <property type="match status" value="1"/>
</dbReference>
<feature type="binding site" evidence="17">
    <location>
        <begin position="359"/>
        <end position="360"/>
    </location>
    <ligand>
        <name>NAD(+)</name>
        <dbReference type="ChEBI" id="CHEBI:57540"/>
    </ligand>
</feature>
<evidence type="ECO:0000256" key="8">
    <source>
        <dbReference type="ARBA" id="ARBA00022801"/>
    </source>
</evidence>
<evidence type="ECO:0000256" key="16">
    <source>
        <dbReference type="ARBA" id="ARBA00061470"/>
    </source>
</evidence>
<comment type="cofactor">
    <cofactor evidence="1 18">
        <name>Mg(2+)</name>
        <dbReference type="ChEBI" id="CHEBI:18420"/>
    </cofactor>
</comment>
<feature type="binding site" evidence="17">
    <location>
        <position position="452"/>
    </location>
    <ligand>
        <name>NAD(+)</name>
        <dbReference type="ChEBI" id="CHEBI:57540"/>
    </ligand>
</feature>
<gene>
    <name evidence="17" type="primary">nadK</name>
    <name evidence="19" type="ordered locus">Metvu_0077</name>
</gene>
<evidence type="ECO:0000313" key="20">
    <source>
        <dbReference type="Proteomes" id="UP000002063"/>
    </source>
</evidence>
<keyword evidence="6 17" id="KW-0547">Nucleotide-binding</keyword>
<dbReference type="GO" id="GO:0019674">
    <property type="term" value="P:NAD+ metabolic process"/>
    <property type="evidence" value="ECO:0007669"/>
    <property type="project" value="InterPro"/>
</dbReference>
<dbReference type="PRINTS" id="PR00377">
    <property type="entry name" value="IMPHPHTASES"/>
</dbReference>
<keyword evidence="8" id="KW-0378">Hydrolase</keyword>
<comment type="catalytic activity">
    <reaction evidence="17">
        <text>NAD(+) + ATP = ADP + NADP(+) + H(+)</text>
        <dbReference type="Rhea" id="RHEA:18629"/>
        <dbReference type="ChEBI" id="CHEBI:15378"/>
        <dbReference type="ChEBI" id="CHEBI:30616"/>
        <dbReference type="ChEBI" id="CHEBI:57540"/>
        <dbReference type="ChEBI" id="CHEBI:58349"/>
        <dbReference type="ChEBI" id="CHEBI:456216"/>
        <dbReference type="EC" id="2.7.1.23"/>
    </reaction>
</comment>
<dbReference type="Gene3D" id="2.60.200.30">
    <property type="entry name" value="Probable inorganic polyphosphate/atp-NAD kinase, domain 2"/>
    <property type="match status" value="1"/>
</dbReference>
<comment type="function">
    <text evidence="17">Involved in the regulation of the intracellular balance of NAD and NADP, and is a key enzyme in the biosynthesis of NADP. Catalyzes specifically the phosphorylation on 2'-hydroxyl of the adenosine moiety of NAD to yield NADP.</text>
</comment>
<evidence type="ECO:0000256" key="13">
    <source>
        <dbReference type="ARBA" id="ARBA00023268"/>
    </source>
</evidence>
<dbReference type="GO" id="GO:0006553">
    <property type="term" value="P:lysine metabolic process"/>
    <property type="evidence" value="ECO:0007669"/>
    <property type="project" value="InterPro"/>
</dbReference>
<name>C9REE4_METVM</name>
<dbReference type="Pfam" id="PF01513">
    <property type="entry name" value="NAD_kinase"/>
    <property type="match status" value="1"/>
</dbReference>
<dbReference type="EMBL" id="CP001787">
    <property type="protein sequence ID" value="ACX71946.1"/>
    <property type="molecule type" value="Genomic_DNA"/>
</dbReference>
<dbReference type="HAMAP" id="MF_00361">
    <property type="entry name" value="NAD_kinase"/>
    <property type="match status" value="1"/>
</dbReference>
<dbReference type="SUPFAM" id="SSF111331">
    <property type="entry name" value="NAD kinase/diacylglycerol kinase-like"/>
    <property type="match status" value="1"/>
</dbReference>
<dbReference type="InterPro" id="IPR000760">
    <property type="entry name" value="Inositol_monophosphatase-like"/>
</dbReference>